<dbReference type="Gramene" id="Kaladp0083s0040.2.v1.1">
    <property type="protein sequence ID" value="Kaladp0083s0040.2.v1.1"/>
    <property type="gene ID" value="Kaladp0083s0040.v1.1"/>
</dbReference>
<feature type="compositionally biased region" description="Pro residues" evidence="5">
    <location>
        <begin position="43"/>
        <end position="56"/>
    </location>
</feature>
<dbReference type="CDD" id="cd00403">
    <property type="entry name" value="Ribosomal_L1"/>
    <property type="match status" value="1"/>
</dbReference>
<dbReference type="PANTHER" id="PTHR36427">
    <property type="entry name" value="54S RIBOSOMAL PROTEIN L1, MITOCHONDRIAL"/>
    <property type="match status" value="1"/>
</dbReference>
<evidence type="ECO:0000256" key="1">
    <source>
        <dbReference type="ARBA" id="ARBA00010531"/>
    </source>
</evidence>
<protein>
    <recommendedName>
        <fullName evidence="4">CL1</fullName>
    </recommendedName>
</protein>
<keyword evidence="2" id="KW-0689">Ribosomal protein</keyword>
<dbReference type="EnsemblPlants" id="Kaladp0083s0040.2.v1.1">
    <property type="protein sequence ID" value="Kaladp0083s0040.2.v1.1"/>
    <property type="gene ID" value="Kaladp0083s0040.v1.1"/>
</dbReference>
<evidence type="ECO:0000256" key="3">
    <source>
        <dbReference type="ARBA" id="ARBA00023274"/>
    </source>
</evidence>
<reference evidence="6" key="1">
    <citation type="submission" date="2021-01" db="UniProtKB">
        <authorList>
            <consortium name="EnsemblPlants"/>
        </authorList>
    </citation>
    <scope>IDENTIFICATION</scope>
</reference>
<dbReference type="PANTHER" id="PTHR36427:SF4">
    <property type="entry name" value="RIBOSOMAL PROTEIN L1P_L10E FAMILY"/>
    <property type="match status" value="1"/>
</dbReference>
<evidence type="ECO:0000313" key="7">
    <source>
        <dbReference type="Proteomes" id="UP000594263"/>
    </source>
</evidence>
<proteinExistence type="inferred from homology"/>
<dbReference type="InterPro" id="IPR028364">
    <property type="entry name" value="Ribosomal_uL1/biogenesis"/>
</dbReference>
<dbReference type="SUPFAM" id="SSF56808">
    <property type="entry name" value="Ribosomal protein L1"/>
    <property type="match status" value="1"/>
</dbReference>
<evidence type="ECO:0000256" key="5">
    <source>
        <dbReference type="SAM" id="MobiDB-lite"/>
    </source>
</evidence>
<dbReference type="GO" id="GO:1990904">
    <property type="term" value="C:ribonucleoprotein complex"/>
    <property type="evidence" value="ECO:0007669"/>
    <property type="project" value="UniProtKB-KW"/>
</dbReference>
<dbReference type="GO" id="GO:0005840">
    <property type="term" value="C:ribosome"/>
    <property type="evidence" value="ECO:0007669"/>
    <property type="project" value="UniProtKB-KW"/>
</dbReference>
<dbReference type="Proteomes" id="UP000594263">
    <property type="component" value="Unplaced"/>
</dbReference>
<dbReference type="InterPro" id="IPR023674">
    <property type="entry name" value="Ribosomal_uL1-like"/>
</dbReference>
<dbReference type="Gene3D" id="3.30.190.20">
    <property type="match status" value="1"/>
</dbReference>
<keyword evidence="3" id="KW-0687">Ribonucleoprotein</keyword>
<comment type="similarity">
    <text evidence="1">Belongs to the universal ribosomal protein uL1 family.</text>
</comment>
<keyword evidence="7" id="KW-1185">Reference proteome</keyword>
<evidence type="ECO:0000313" key="6">
    <source>
        <dbReference type="EnsemblPlants" id="Kaladp0083s0040.2.v1.1"/>
    </source>
</evidence>
<evidence type="ECO:0000256" key="2">
    <source>
        <dbReference type="ARBA" id="ARBA00022980"/>
    </source>
</evidence>
<feature type="region of interest" description="Disordered" evidence="5">
    <location>
        <begin position="36"/>
        <end position="94"/>
    </location>
</feature>
<dbReference type="FunFam" id="3.40.50.790:FF:000001">
    <property type="entry name" value="50S ribosomal protein L1"/>
    <property type="match status" value="1"/>
</dbReference>
<dbReference type="Gene3D" id="3.40.50.790">
    <property type="match status" value="1"/>
</dbReference>
<dbReference type="AlphaFoldDB" id="A0A7N0UUX2"/>
<dbReference type="InterPro" id="IPR016095">
    <property type="entry name" value="Ribosomal_uL1_3-a/b-sand"/>
</dbReference>
<sequence length="391" mass="42503">MALLRLLRSQARRNHPMPSYSQSLPLHSLHFHRFLSSSDAADSPPPSTDPPPPKPSPLVNLQPVSYAVKPEADAPQPPAGRSPSPNDNPQDLRPSWTREDARYVKNAMPSVAPVAYPSRVAPLPEDKPVVDTAEGGKKEELDLERRKIDQNRNRAMRTFAFKAEEELERVPFPTLIKVEKKKKVKEVYDLDEAIKLVKSVNGTTTLPHGTGKVVKVAVFAQGSAADEAKGAGAHIVGAADLAEGILNGTVKIDDFDTCIATPQMIPHIQKLARVLGKHGLFPNAKRGTIVSDVAKAVEEARRGRISFRMDKTSNVHVGLGKVTYADDKLRENIGTFVNALLLAKPAGLKKTSKYAGYVNSFHLCSTMGPGFAVSIESLAKAADQISRLQVK</sequence>
<dbReference type="Pfam" id="PF00687">
    <property type="entry name" value="Ribosomal_L1"/>
    <property type="match status" value="1"/>
</dbReference>
<accession>A0A7N0UUX2</accession>
<evidence type="ECO:0000256" key="4">
    <source>
        <dbReference type="ARBA" id="ARBA00082680"/>
    </source>
</evidence>
<organism evidence="6 7">
    <name type="scientific">Kalanchoe fedtschenkoi</name>
    <name type="common">Lavender scallops</name>
    <name type="synonym">South American air plant</name>
    <dbReference type="NCBI Taxonomy" id="63787"/>
    <lineage>
        <taxon>Eukaryota</taxon>
        <taxon>Viridiplantae</taxon>
        <taxon>Streptophyta</taxon>
        <taxon>Embryophyta</taxon>
        <taxon>Tracheophyta</taxon>
        <taxon>Spermatophyta</taxon>
        <taxon>Magnoliopsida</taxon>
        <taxon>eudicotyledons</taxon>
        <taxon>Gunneridae</taxon>
        <taxon>Pentapetalae</taxon>
        <taxon>Saxifragales</taxon>
        <taxon>Crassulaceae</taxon>
        <taxon>Kalanchoe</taxon>
    </lineage>
</organism>
<feature type="region of interest" description="Disordered" evidence="5">
    <location>
        <begin position="1"/>
        <end position="23"/>
    </location>
</feature>
<name>A0A7N0UUX2_KALFE</name>